<dbReference type="InterPro" id="IPR011146">
    <property type="entry name" value="HIT-like"/>
</dbReference>
<evidence type="ECO:0000259" key="15">
    <source>
        <dbReference type="PROSITE" id="PS50263"/>
    </source>
</evidence>
<protein>
    <recommendedName>
        <fullName evidence="10">Nitrilase and fragile histidine triad fusion protein NitFhit</fullName>
        <ecNumber evidence="3">3.6.1.29</ecNumber>
    </recommendedName>
</protein>
<dbReference type="GO" id="GO:0047710">
    <property type="term" value="F:bis(5'-adenosyl)-triphosphatase activity"/>
    <property type="evidence" value="ECO:0007669"/>
    <property type="project" value="UniProtKB-EC"/>
</dbReference>
<evidence type="ECO:0000256" key="12">
    <source>
        <dbReference type="PIRSR" id="PIRSR639383-2"/>
    </source>
</evidence>
<feature type="binding site" evidence="12">
    <location>
        <position position="408"/>
    </location>
    <ligand>
        <name>substrate</name>
    </ligand>
</feature>
<dbReference type="InterPro" id="IPR036265">
    <property type="entry name" value="HIT-like_sf"/>
</dbReference>
<dbReference type="Gene3D" id="3.60.110.10">
    <property type="entry name" value="Carbon-nitrogen hydrolase"/>
    <property type="match status" value="1"/>
</dbReference>
<dbReference type="SUPFAM" id="SSF54197">
    <property type="entry name" value="HIT-like"/>
    <property type="match status" value="1"/>
</dbReference>
<feature type="binding site" evidence="12">
    <location>
        <position position="333"/>
    </location>
    <ligand>
        <name>substrate</name>
    </ligand>
</feature>
<evidence type="ECO:0000313" key="18">
    <source>
        <dbReference type="Proteomes" id="UP000827092"/>
    </source>
</evidence>
<evidence type="ECO:0000256" key="5">
    <source>
        <dbReference type="ARBA" id="ARBA00022801"/>
    </source>
</evidence>
<dbReference type="InterPro" id="IPR045254">
    <property type="entry name" value="Nit1/2_C-N_Hydrolase"/>
</dbReference>
<dbReference type="PROSITE" id="PS50263">
    <property type="entry name" value="CN_HYDROLASE"/>
    <property type="match status" value="1"/>
</dbReference>
<comment type="cofactor">
    <cofactor evidence="1">
        <name>Mn(2+)</name>
        <dbReference type="ChEBI" id="CHEBI:29035"/>
    </cofactor>
</comment>
<dbReference type="Proteomes" id="UP000827092">
    <property type="component" value="Unassembled WGS sequence"/>
</dbReference>
<keyword evidence="4" id="KW-0547">Nucleotide-binding</keyword>
<keyword evidence="18" id="KW-1185">Reference proteome</keyword>
<dbReference type="PANTHER" id="PTHR23088:SF27">
    <property type="entry name" value="DEAMINATED GLUTATHIONE AMIDASE"/>
    <property type="match status" value="1"/>
</dbReference>
<gene>
    <name evidence="17" type="ORF">JTE90_018349</name>
</gene>
<dbReference type="InterPro" id="IPR001110">
    <property type="entry name" value="UPF0012_CS"/>
</dbReference>
<feature type="binding site" evidence="12">
    <location>
        <position position="423"/>
    </location>
    <ligand>
        <name>substrate</name>
    </ligand>
</feature>
<feature type="short sequence motif" description="Histidine triad motif" evidence="14">
    <location>
        <begin position="419"/>
        <end position="423"/>
    </location>
</feature>
<dbReference type="CDD" id="cd07572">
    <property type="entry name" value="nit"/>
    <property type="match status" value="1"/>
</dbReference>
<proteinExistence type="inferred from homology"/>
<dbReference type="InterPro" id="IPR019808">
    <property type="entry name" value="Histidine_triad_CS"/>
</dbReference>
<sequence>MNSVCAFTKSTLVYRCTASLLLSKIHHFPSLVQMELQRPLTVAVCQINATADRKKNFETCKSFIDIAASKQAKVVFLPECFDHVAESKNQSIELSESLDGPLMTEYKKLAVQHSLWLSLGGFHEKGPPENENKIYNSHVLVNLNGEIVSVYRKIHLFDVDIPGSVRLKESDYVIPGQEIVPPVDTPIGKVGLGICYDMRFPEFALSLTKGGAEILTYPSAFTQTTGMAHWEPLLRSRAIETQSYVIAAAQTGRHNPKRISYGHALVIDPWGCVIASCSEGEGVTCVDINPDYVRKIRKEMPVWQHRRGELYSDILPPKSQEKTSVTKYMFGPHELHPECIFYKTNHSMAFVNKKCVVPGHVLVTPIRCAKRLSDLTASEMSDLFLCVQKVQKNIEIEYKAGSSCVAIQDGPEAGQTVAHVHVHILPRKPGDFEKNDDVYVELATHDKGEDVKWRSLEEMIEEASRLKKYF</sequence>
<feature type="binding site" evidence="12">
    <location>
        <begin position="414"/>
        <end position="417"/>
    </location>
    <ligand>
        <name>substrate</name>
    </ligand>
</feature>
<dbReference type="PROSITE" id="PS00892">
    <property type="entry name" value="HIT_1"/>
    <property type="match status" value="1"/>
</dbReference>
<dbReference type="Pfam" id="PF00795">
    <property type="entry name" value="CN_hydrolase"/>
    <property type="match status" value="1"/>
</dbReference>
<dbReference type="FunFam" id="3.30.428.10:FF:000011">
    <property type="entry name" value="Fragile histidine triad"/>
    <property type="match status" value="1"/>
</dbReference>
<reference evidence="17 18" key="1">
    <citation type="journal article" date="2022" name="Nat. Ecol. Evol.">
        <title>A masculinizing supergene underlies an exaggerated male reproductive morph in a spider.</title>
        <authorList>
            <person name="Hendrickx F."/>
            <person name="De Corte Z."/>
            <person name="Sonet G."/>
            <person name="Van Belleghem S.M."/>
            <person name="Kostlbacher S."/>
            <person name="Vangestel C."/>
        </authorList>
    </citation>
    <scope>NUCLEOTIDE SEQUENCE [LARGE SCALE GENOMIC DNA]</scope>
    <source>
        <strain evidence="17">W744_W776</strain>
    </source>
</reference>
<dbReference type="GO" id="GO:0000166">
    <property type="term" value="F:nucleotide binding"/>
    <property type="evidence" value="ECO:0007669"/>
    <property type="project" value="UniProtKB-KW"/>
</dbReference>
<dbReference type="GO" id="GO:0016811">
    <property type="term" value="F:hydrolase activity, acting on carbon-nitrogen (but not peptide) bonds, in linear amides"/>
    <property type="evidence" value="ECO:0007669"/>
    <property type="project" value="InterPro"/>
</dbReference>
<keyword evidence="6" id="KW-0511">Multifunctional enzyme</keyword>
<dbReference type="PROSITE" id="PS51084">
    <property type="entry name" value="HIT_2"/>
    <property type="match status" value="1"/>
</dbReference>
<evidence type="ECO:0000256" key="2">
    <source>
        <dbReference type="ARBA" id="ARBA00011881"/>
    </source>
</evidence>
<accession>A0AAV6TZP4</accession>
<comment type="subunit">
    <text evidence="2">Homotetramer.</text>
</comment>
<evidence type="ECO:0000256" key="7">
    <source>
        <dbReference type="ARBA" id="ARBA00047780"/>
    </source>
</evidence>
<comment type="catalytic activity">
    <reaction evidence="7">
        <text>P(1),P(3)-bis(5'-adenosyl) triphosphate + H2O = AMP + ADP + 2 H(+)</text>
        <dbReference type="Rhea" id="RHEA:13893"/>
        <dbReference type="ChEBI" id="CHEBI:15377"/>
        <dbReference type="ChEBI" id="CHEBI:15378"/>
        <dbReference type="ChEBI" id="CHEBI:58529"/>
        <dbReference type="ChEBI" id="CHEBI:456215"/>
        <dbReference type="ChEBI" id="CHEBI:456216"/>
        <dbReference type="EC" id="3.6.1.29"/>
    </reaction>
</comment>
<dbReference type="AlphaFoldDB" id="A0AAV6TZP4"/>
<feature type="binding site" evidence="12">
    <location>
        <position position="352"/>
    </location>
    <ligand>
        <name>substrate</name>
    </ligand>
</feature>
<feature type="active site" description="Tele-AMP-histidine intermediate" evidence="11">
    <location>
        <position position="421"/>
    </location>
</feature>
<dbReference type="Pfam" id="PF01230">
    <property type="entry name" value="HIT"/>
    <property type="match status" value="1"/>
</dbReference>
<name>A0AAV6TZP4_9ARAC</name>
<dbReference type="EC" id="3.6.1.29" evidence="3"/>
<evidence type="ECO:0000259" key="16">
    <source>
        <dbReference type="PROSITE" id="PS51084"/>
    </source>
</evidence>
<dbReference type="Gene3D" id="3.30.428.10">
    <property type="entry name" value="HIT-like"/>
    <property type="match status" value="1"/>
</dbReference>
<evidence type="ECO:0000313" key="17">
    <source>
        <dbReference type="EMBL" id="KAG8177323.1"/>
    </source>
</evidence>
<evidence type="ECO:0000256" key="4">
    <source>
        <dbReference type="ARBA" id="ARBA00022741"/>
    </source>
</evidence>
<dbReference type="CDD" id="cd01275">
    <property type="entry name" value="FHIT"/>
    <property type="match status" value="1"/>
</dbReference>
<evidence type="ECO:0000256" key="9">
    <source>
        <dbReference type="ARBA" id="ARBA00061127"/>
    </source>
</evidence>
<dbReference type="FunFam" id="3.60.110.10:FF:000005">
    <property type="entry name" value="nitrilase homolog 1 isoform X1"/>
    <property type="match status" value="1"/>
</dbReference>
<dbReference type="PANTHER" id="PTHR23088">
    <property type="entry name" value="NITRILASE-RELATED"/>
    <property type="match status" value="1"/>
</dbReference>
<evidence type="ECO:0000256" key="8">
    <source>
        <dbReference type="ARBA" id="ARBA00057461"/>
    </source>
</evidence>
<feature type="site" description="Important for induction of apoptosis" evidence="13">
    <location>
        <position position="439"/>
    </location>
</feature>
<comment type="function">
    <text evidence="8">Cleaves A-5'-PPP-5'A to yield AMP and ADP.</text>
</comment>
<comment type="caution">
    <text evidence="17">The sequence shown here is derived from an EMBL/GenBank/DDBJ whole genome shotgun (WGS) entry which is preliminary data.</text>
</comment>
<dbReference type="EMBL" id="JAFNEN010000787">
    <property type="protein sequence ID" value="KAG8177323.1"/>
    <property type="molecule type" value="Genomic_DNA"/>
</dbReference>
<organism evidence="17 18">
    <name type="scientific">Oedothorax gibbosus</name>
    <dbReference type="NCBI Taxonomy" id="931172"/>
    <lineage>
        <taxon>Eukaryota</taxon>
        <taxon>Metazoa</taxon>
        <taxon>Ecdysozoa</taxon>
        <taxon>Arthropoda</taxon>
        <taxon>Chelicerata</taxon>
        <taxon>Arachnida</taxon>
        <taxon>Araneae</taxon>
        <taxon>Araneomorphae</taxon>
        <taxon>Entelegynae</taxon>
        <taxon>Araneoidea</taxon>
        <taxon>Linyphiidae</taxon>
        <taxon>Erigoninae</taxon>
        <taxon>Oedothorax</taxon>
    </lineage>
</organism>
<evidence type="ECO:0000256" key="11">
    <source>
        <dbReference type="PIRSR" id="PIRSR639383-1"/>
    </source>
</evidence>
<evidence type="ECO:0000256" key="6">
    <source>
        <dbReference type="ARBA" id="ARBA00023268"/>
    </source>
</evidence>
<comment type="similarity">
    <text evidence="9">In the N-terminal section; belongs to the UPF0012 family.</text>
</comment>
<evidence type="ECO:0000256" key="3">
    <source>
        <dbReference type="ARBA" id="ARBA00012377"/>
    </source>
</evidence>
<evidence type="ECO:0000256" key="10">
    <source>
        <dbReference type="ARBA" id="ARBA00069577"/>
    </source>
</evidence>
<dbReference type="PROSITE" id="PS01227">
    <property type="entry name" value="UPF0012"/>
    <property type="match status" value="1"/>
</dbReference>
<evidence type="ECO:0000256" key="1">
    <source>
        <dbReference type="ARBA" id="ARBA00001936"/>
    </source>
</evidence>
<evidence type="ECO:0000256" key="13">
    <source>
        <dbReference type="PIRSR" id="PIRSR639383-3"/>
    </source>
</evidence>
<evidence type="ECO:0000256" key="14">
    <source>
        <dbReference type="PROSITE-ProRule" id="PRU00464"/>
    </source>
</evidence>
<dbReference type="InterPro" id="IPR036526">
    <property type="entry name" value="C-N_Hydrolase_sf"/>
</dbReference>
<dbReference type="InterPro" id="IPR039383">
    <property type="entry name" value="FHIT"/>
</dbReference>
<keyword evidence="5" id="KW-0378">Hydrolase</keyword>
<feature type="domain" description="CN hydrolase" evidence="15">
    <location>
        <begin position="40"/>
        <end position="290"/>
    </location>
</feature>
<dbReference type="InterPro" id="IPR003010">
    <property type="entry name" value="C-N_Hydrolase"/>
</dbReference>
<feature type="domain" description="HIT" evidence="16">
    <location>
        <begin position="327"/>
        <end position="434"/>
    </location>
</feature>
<dbReference type="SUPFAM" id="SSF56317">
    <property type="entry name" value="Carbon-nitrogen hydrolase"/>
    <property type="match status" value="1"/>
</dbReference>